<feature type="region of interest" description="Disordered" evidence="1">
    <location>
        <begin position="1"/>
        <end position="87"/>
    </location>
</feature>
<feature type="non-terminal residue" evidence="2">
    <location>
        <position position="87"/>
    </location>
</feature>
<accession>A0A2S4KQ05</accession>
<name>A0A2S4KQ05_9HYPO</name>
<comment type="caution">
    <text evidence="2">The sequence shown here is derived from an EMBL/GenBank/DDBJ whole genome shotgun (WGS) entry which is preliminary data.</text>
</comment>
<dbReference type="AlphaFoldDB" id="A0A2S4KQ05"/>
<reference evidence="2 3" key="1">
    <citation type="submission" date="2018-01" db="EMBL/GenBank/DDBJ databases">
        <title>Harnessing the power of phylogenomics to disentangle the directionality and signatures of interkingdom host jumping in the parasitic fungal genus Tolypocladium.</title>
        <authorList>
            <person name="Quandt C.A."/>
            <person name="Patterson W."/>
            <person name="Spatafora J.W."/>
        </authorList>
    </citation>
    <scope>NUCLEOTIDE SEQUENCE [LARGE SCALE GENOMIC DNA]</scope>
    <source>
        <strain evidence="2 3">NRBC 100945</strain>
    </source>
</reference>
<proteinExistence type="predicted"/>
<organism evidence="2 3">
    <name type="scientific">Tolypocladium paradoxum</name>
    <dbReference type="NCBI Taxonomy" id="94208"/>
    <lineage>
        <taxon>Eukaryota</taxon>
        <taxon>Fungi</taxon>
        <taxon>Dikarya</taxon>
        <taxon>Ascomycota</taxon>
        <taxon>Pezizomycotina</taxon>
        <taxon>Sordariomycetes</taxon>
        <taxon>Hypocreomycetidae</taxon>
        <taxon>Hypocreales</taxon>
        <taxon>Ophiocordycipitaceae</taxon>
        <taxon>Tolypocladium</taxon>
    </lineage>
</organism>
<evidence type="ECO:0000256" key="1">
    <source>
        <dbReference type="SAM" id="MobiDB-lite"/>
    </source>
</evidence>
<sequence>MPEVRRGSLTQPASAWSSSTGAGGSVGEGHDGARTGDSTAAEDNGNGSAADNARHDGRASTDARRSLSYALRPRADAYYDSRAATRA</sequence>
<evidence type="ECO:0000313" key="2">
    <source>
        <dbReference type="EMBL" id="POR32267.1"/>
    </source>
</evidence>
<keyword evidence="3" id="KW-1185">Reference proteome</keyword>
<feature type="compositionally biased region" description="Basic and acidic residues" evidence="1">
    <location>
        <begin position="52"/>
        <end position="65"/>
    </location>
</feature>
<dbReference type="EMBL" id="PKSG01000886">
    <property type="protein sequence ID" value="POR32267.1"/>
    <property type="molecule type" value="Genomic_DNA"/>
</dbReference>
<gene>
    <name evidence="2" type="ORF">TPAR_07531</name>
</gene>
<dbReference type="Proteomes" id="UP000237481">
    <property type="component" value="Unassembled WGS sequence"/>
</dbReference>
<evidence type="ECO:0000313" key="3">
    <source>
        <dbReference type="Proteomes" id="UP000237481"/>
    </source>
</evidence>
<protein>
    <submittedName>
        <fullName evidence="2">Uncharacterized protein</fullName>
    </submittedName>
</protein>